<accession>A8F0S5</accession>
<organism evidence="2 3">
    <name type="scientific">Rickettsia massiliae (strain Mtu5)</name>
    <dbReference type="NCBI Taxonomy" id="416276"/>
    <lineage>
        <taxon>Bacteria</taxon>
        <taxon>Pseudomonadati</taxon>
        <taxon>Pseudomonadota</taxon>
        <taxon>Alphaproteobacteria</taxon>
        <taxon>Rickettsiales</taxon>
        <taxon>Rickettsiaceae</taxon>
        <taxon>Rickettsieae</taxon>
        <taxon>Rickettsia</taxon>
        <taxon>spotted fever group</taxon>
    </lineage>
</organism>
<gene>
    <name evidence="2" type="ordered locus">RMA_0217</name>
</gene>
<reference evidence="2 3" key="1">
    <citation type="journal article" date="2007" name="Genome Res.">
        <title>Lateral gene transfer between obligate intracellular bacteria: evidence from the Rickettsia massiliae genome.</title>
        <authorList>
            <person name="Blanc G."/>
            <person name="Ogata H."/>
            <person name="Robert C."/>
            <person name="Audic S."/>
            <person name="Claverie J.-M."/>
            <person name="Raoult D."/>
        </authorList>
    </citation>
    <scope>NUCLEOTIDE SEQUENCE [LARGE SCALE GENOMIC DNA]</scope>
    <source>
        <strain evidence="3">Mtu5</strain>
    </source>
</reference>
<proteinExistence type="inferred from homology"/>
<dbReference type="KEGG" id="rms:RMA_0217"/>
<evidence type="ECO:0000313" key="2">
    <source>
        <dbReference type="EMBL" id="ABV84511.1"/>
    </source>
</evidence>
<dbReference type="PANTHER" id="PTHR28524:SF3">
    <property type="entry name" value="SUCCINATE DEHYDROGENASE ASSEMBLY FACTOR 4, MITOCHONDRIAL"/>
    <property type="match status" value="1"/>
</dbReference>
<comment type="similarity">
    <text evidence="1">Belongs to the SDHAF4 family.</text>
</comment>
<evidence type="ECO:0000313" key="3">
    <source>
        <dbReference type="Proteomes" id="UP000001311"/>
    </source>
</evidence>
<sequence>MNINTVIFHIFSTMNDKKDNRHLSKPAYREEFTGDTERSTTAYMDIREDASTGSTSKLPLEAKFVKMSINISEEENLPKEKEIGGVKGLEPTRYGDWQYKGKVTDF</sequence>
<keyword evidence="3" id="KW-1185">Reference proteome</keyword>
<dbReference type="Pfam" id="PF07896">
    <property type="entry name" value="DUF1674"/>
    <property type="match status" value="1"/>
</dbReference>
<dbReference type="PANTHER" id="PTHR28524">
    <property type="entry name" value="SUCCINATE DEHYDROGENASE ASSEMBLY FACTOR 4, MITOCHONDRIAL"/>
    <property type="match status" value="1"/>
</dbReference>
<dbReference type="EMBL" id="CP000683">
    <property type="protein sequence ID" value="ABV84511.1"/>
    <property type="molecule type" value="Genomic_DNA"/>
</dbReference>
<dbReference type="NCBIfam" id="TIGR01045">
    <property type="entry name" value="RPE1"/>
    <property type="match status" value="1"/>
</dbReference>
<dbReference type="Proteomes" id="UP000001311">
    <property type="component" value="Chromosome"/>
</dbReference>
<dbReference type="HOGENOM" id="CLU_186138_0_0_5"/>
<dbReference type="AlphaFoldDB" id="A8F0S5"/>
<name>A8F0S5_RICM5</name>
<dbReference type="InterPro" id="IPR005728">
    <property type="entry name" value="RPE1"/>
</dbReference>
<dbReference type="InterPro" id="IPR012875">
    <property type="entry name" value="SDHF4"/>
</dbReference>
<protein>
    <recommendedName>
        <fullName evidence="4">RPE1 domain protein</fullName>
    </recommendedName>
</protein>
<evidence type="ECO:0008006" key="4">
    <source>
        <dbReference type="Google" id="ProtNLM"/>
    </source>
</evidence>
<evidence type="ECO:0000256" key="1">
    <source>
        <dbReference type="ARBA" id="ARBA00005701"/>
    </source>
</evidence>